<dbReference type="GO" id="GO:0016787">
    <property type="term" value="F:hydrolase activity"/>
    <property type="evidence" value="ECO:0007669"/>
    <property type="project" value="UniProtKB-KW"/>
</dbReference>
<dbReference type="Proteomes" id="UP000198775">
    <property type="component" value="Unassembled WGS sequence"/>
</dbReference>
<dbReference type="AlphaFoldDB" id="A0A1H8SKM7"/>
<organism evidence="1 2">
    <name type="scientific">Halorientalis persicus</name>
    <dbReference type="NCBI Taxonomy" id="1367881"/>
    <lineage>
        <taxon>Archaea</taxon>
        <taxon>Methanobacteriati</taxon>
        <taxon>Methanobacteriota</taxon>
        <taxon>Stenosarchaea group</taxon>
        <taxon>Halobacteria</taxon>
        <taxon>Halobacteriales</taxon>
        <taxon>Haloarculaceae</taxon>
        <taxon>Halorientalis</taxon>
    </lineage>
</organism>
<dbReference type="EMBL" id="FOCX01000019">
    <property type="protein sequence ID" value="SEO79125.1"/>
    <property type="molecule type" value="Genomic_DNA"/>
</dbReference>
<dbReference type="Pfam" id="PF04307">
    <property type="entry name" value="YdjM"/>
    <property type="match status" value="1"/>
</dbReference>
<protein>
    <submittedName>
        <fullName evidence="1">LexA-binding, inner membrane-associated putative hydrolase</fullName>
    </submittedName>
</protein>
<proteinExistence type="predicted"/>
<evidence type="ECO:0000313" key="2">
    <source>
        <dbReference type="Proteomes" id="UP000198775"/>
    </source>
</evidence>
<dbReference type="RefSeq" id="WP_092662452.1">
    <property type="nucleotide sequence ID" value="NZ_FOCX01000019.1"/>
</dbReference>
<gene>
    <name evidence="1" type="ORF">SAMN05216388_101970</name>
</gene>
<accession>A0A1H8SKM7</accession>
<sequence>MWPWEHAAVGYVIYSLAVRLVGRRPPTDLAVIALLAGSQLPDLIDKPLAWWLHVLPAGRSLGHSLPFAVPLIASVLIATRAIDRGESGVAFAIGYLSHLPGDVFYPVLLGDAPALAFLLYPFVEIPPGARSGAIAKLGDLLVGFGAFLATPRGTLYLAAEGLLLGLAVSLWVWDGRPGLGLCPRRVRRAITG</sequence>
<name>A0A1H8SKM7_9EURY</name>
<keyword evidence="2" id="KW-1185">Reference proteome</keyword>
<evidence type="ECO:0000313" key="1">
    <source>
        <dbReference type="EMBL" id="SEO79125.1"/>
    </source>
</evidence>
<reference evidence="2" key="1">
    <citation type="submission" date="2016-10" db="EMBL/GenBank/DDBJ databases">
        <authorList>
            <person name="Varghese N."/>
            <person name="Submissions S."/>
        </authorList>
    </citation>
    <scope>NUCLEOTIDE SEQUENCE [LARGE SCALE GENOMIC DNA]</scope>
    <source>
        <strain evidence="2">IBRC-M 10043</strain>
    </source>
</reference>
<keyword evidence="1" id="KW-0378">Hydrolase</keyword>
<dbReference type="InterPro" id="IPR007404">
    <property type="entry name" value="YdjM-like"/>
</dbReference>
<dbReference type="OrthoDB" id="200338at2157"/>